<comment type="caution">
    <text evidence="1">The sequence shown here is derived from an EMBL/GenBank/DDBJ whole genome shotgun (WGS) entry which is preliminary data.</text>
</comment>
<dbReference type="AlphaFoldDB" id="A0A5B6V7L3"/>
<dbReference type="Gene3D" id="3.30.420.10">
    <property type="entry name" value="Ribonuclease H-like superfamily/Ribonuclease H"/>
    <property type="match status" value="1"/>
</dbReference>
<name>A0A5B6V7L3_9ROSI</name>
<protein>
    <submittedName>
        <fullName evidence="1">Transposon Ty3-G Gag-Pol polyprotein</fullName>
    </submittedName>
</protein>
<proteinExistence type="predicted"/>
<sequence length="179" mass="20627">MIARNVNQTLSERCVFFYKLIESKLCLKLGPHGFPHGCVDHMVPHKAMCLRNPRIVRISHGQYPSTGPTTCPCRSCRIILQMPHSHSLWKEHLPLAEFTYNKNFQSSVQMALYEALYGQKCQTPLCWTELSERKILGPKMVQKSEGKIKLIHDRLKVASNRQKSYADLKKKDIEYIVGD</sequence>
<dbReference type="PANTHER" id="PTHR45835">
    <property type="entry name" value="YALI0A06105P"/>
    <property type="match status" value="1"/>
</dbReference>
<evidence type="ECO:0000313" key="2">
    <source>
        <dbReference type="Proteomes" id="UP000325315"/>
    </source>
</evidence>
<keyword evidence="2" id="KW-1185">Reference proteome</keyword>
<reference evidence="2" key="1">
    <citation type="journal article" date="2019" name="Plant Biotechnol. J.">
        <title>Genome sequencing of the Australian wild diploid species Gossypium australe highlights disease resistance and delayed gland morphogenesis.</title>
        <authorList>
            <person name="Cai Y."/>
            <person name="Cai X."/>
            <person name="Wang Q."/>
            <person name="Wang P."/>
            <person name="Zhang Y."/>
            <person name="Cai C."/>
            <person name="Xu Y."/>
            <person name="Wang K."/>
            <person name="Zhou Z."/>
            <person name="Wang C."/>
            <person name="Geng S."/>
            <person name="Li B."/>
            <person name="Dong Q."/>
            <person name="Hou Y."/>
            <person name="Wang H."/>
            <person name="Ai P."/>
            <person name="Liu Z."/>
            <person name="Yi F."/>
            <person name="Sun M."/>
            <person name="An G."/>
            <person name="Cheng J."/>
            <person name="Zhang Y."/>
            <person name="Shi Q."/>
            <person name="Xie Y."/>
            <person name="Shi X."/>
            <person name="Chang Y."/>
            <person name="Huang F."/>
            <person name="Chen Y."/>
            <person name="Hong S."/>
            <person name="Mi L."/>
            <person name="Sun Q."/>
            <person name="Zhang L."/>
            <person name="Zhou B."/>
            <person name="Peng R."/>
            <person name="Zhang X."/>
            <person name="Liu F."/>
        </authorList>
    </citation>
    <scope>NUCLEOTIDE SEQUENCE [LARGE SCALE GENOMIC DNA]</scope>
    <source>
        <strain evidence="2">cv. PA1801</strain>
    </source>
</reference>
<gene>
    <name evidence="1" type="ORF">EPI10_000299</name>
</gene>
<dbReference type="Proteomes" id="UP000325315">
    <property type="component" value="Unassembled WGS sequence"/>
</dbReference>
<dbReference type="InterPro" id="IPR036397">
    <property type="entry name" value="RNaseH_sf"/>
</dbReference>
<dbReference type="GO" id="GO:0003676">
    <property type="term" value="F:nucleic acid binding"/>
    <property type="evidence" value="ECO:0007669"/>
    <property type="project" value="InterPro"/>
</dbReference>
<evidence type="ECO:0000313" key="1">
    <source>
        <dbReference type="EMBL" id="KAA3465097.1"/>
    </source>
</evidence>
<dbReference type="EMBL" id="SMMG02000007">
    <property type="protein sequence ID" value="KAA3465097.1"/>
    <property type="molecule type" value="Genomic_DNA"/>
</dbReference>
<accession>A0A5B6V7L3</accession>
<organism evidence="1 2">
    <name type="scientific">Gossypium australe</name>
    <dbReference type="NCBI Taxonomy" id="47621"/>
    <lineage>
        <taxon>Eukaryota</taxon>
        <taxon>Viridiplantae</taxon>
        <taxon>Streptophyta</taxon>
        <taxon>Embryophyta</taxon>
        <taxon>Tracheophyta</taxon>
        <taxon>Spermatophyta</taxon>
        <taxon>Magnoliopsida</taxon>
        <taxon>eudicotyledons</taxon>
        <taxon>Gunneridae</taxon>
        <taxon>Pentapetalae</taxon>
        <taxon>rosids</taxon>
        <taxon>malvids</taxon>
        <taxon>Malvales</taxon>
        <taxon>Malvaceae</taxon>
        <taxon>Malvoideae</taxon>
        <taxon>Gossypium</taxon>
    </lineage>
</organism>
<dbReference type="OrthoDB" id="996762at2759"/>
<dbReference type="PANTHER" id="PTHR45835:SF99">
    <property type="entry name" value="CHROMO DOMAIN-CONTAINING PROTEIN-RELATED"/>
    <property type="match status" value="1"/>
</dbReference>